<evidence type="ECO:0000259" key="7">
    <source>
        <dbReference type="Pfam" id="PF11728"/>
    </source>
</evidence>
<dbReference type="Pfam" id="PF06081">
    <property type="entry name" value="ArAE_1"/>
    <property type="match status" value="1"/>
</dbReference>
<dbReference type="RefSeq" id="WP_209809759.1">
    <property type="nucleotide sequence ID" value="NZ_JAGGKT010000003.1"/>
</dbReference>
<evidence type="ECO:0000256" key="3">
    <source>
        <dbReference type="ARBA" id="ARBA00022692"/>
    </source>
</evidence>
<protein>
    <submittedName>
        <fullName evidence="8">Uncharacterized membrane protein YgaE (UPF0421/DUF939 family)</fullName>
    </submittedName>
</protein>
<evidence type="ECO:0000256" key="1">
    <source>
        <dbReference type="ARBA" id="ARBA00004651"/>
    </source>
</evidence>
<evidence type="ECO:0000256" key="4">
    <source>
        <dbReference type="ARBA" id="ARBA00022989"/>
    </source>
</evidence>
<dbReference type="InterPro" id="IPR052984">
    <property type="entry name" value="UPF0421"/>
</dbReference>
<feature type="domain" description="Putative aromatic acid exporter C-terminal" evidence="7">
    <location>
        <begin position="145"/>
        <end position="309"/>
    </location>
</feature>
<feature type="transmembrane region" description="Helical" evidence="6">
    <location>
        <begin position="126"/>
        <end position="144"/>
    </location>
</feature>
<comment type="subcellular location">
    <subcellularLocation>
        <location evidence="1">Cell membrane</location>
        <topology evidence="1">Multi-pass membrane protein</topology>
    </subcellularLocation>
</comment>
<keyword evidence="9" id="KW-1185">Reference proteome</keyword>
<accession>A0ABS4GN22</accession>
<evidence type="ECO:0000313" key="8">
    <source>
        <dbReference type="EMBL" id="MBP1931676.1"/>
    </source>
</evidence>
<evidence type="ECO:0000313" key="9">
    <source>
        <dbReference type="Proteomes" id="UP001519343"/>
    </source>
</evidence>
<proteinExistence type="predicted"/>
<reference evidence="8 9" key="1">
    <citation type="submission" date="2021-03" db="EMBL/GenBank/DDBJ databases">
        <title>Genomic Encyclopedia of Type Strains, Phase IV (KMG-IV): sequencing the most valuable type-strain genomes for metagenomic binning, comparative biology and taxonomic classification.</title>
        <authorList>
            <person name="Goeker M."/>
        </authorList>
    </citation>
    <scope>NUCLEOTIDE SEQUENCE [LARGE SCALE GENOMIC DNA]</scope>
    <source>
        <strain evidence="8 9">DSM 24738</strain>
    </source>
</reference>
<evidence type="ECO:0000256" key="2">
    <source>
        <dbReference type="ARBA" id="ARBA00022475"/>
    </source>
</evidence>
<feature type="transmembrane region" description="Helical" evidence="6">
    <location>
        <begin position="12"/>
        <end position="39"/>
    </location>
</feature>
<dbReference type="Pfam" id="PF11728">
    <property type="entry name" value="ArAE_1_C"/>
    <property type="match status" value="1"/>
</dbReference>
<feature type="transmembrane region" description="Helical" evidence="6">
    <location>
        <begin position="98"/>
        <end position="120"/>
    </location>
</feature>
<evidence type="ECO:0000256" key="6">
    <source>
        <dbReference type="SAM" id="Phobius"/>
    </source>
</evidence>
<feature type="transmembrane region" description="Helical" evidence="6">
    <location>
        <begin position="74"/>
        <end position="91"/>
    </location>
</feature>
<dbReference type="PANTHER" id="PTHR40064">
    <property type="entry name" value="MEMBRANE PROTEIN-RELATED"/>
    <property type="match status" value="1"/>
</dbReference>
<dbReference type="InterPro" id="IPR010343">
    <property type="entry name" value="ArAE_1"/>
</dbReference>
<dbReference type="InterPro" id="IPR021062">
    <property type="entry name" value="ArAE_1_C"/>
</dbReference>
<dbReference type="Gene3D" id="1.20.120.940">
    <property type="entry name" value="Putative aromatic acid exporter, C-terminal domain"/>
    <property type="match status" value="1"/>
</dbReference>
<evidence type="ECO:0000256" key="5">
    <source>
        <dbReference type="ARBA" id="ARBA00023136"/>
    </source>
</evidence>
<keyword evidence="3 6" id="KW-0812">Transmembrane</keyword>
<gene>
    <name evidence="8" type="ORF">J2Z37_001677</name>
</gene>
<dbReference type="PANTHER" id="PTHR40064:SF1">
    <property type="entry name" value="MEMBRANE PROTEIN"/>
    <property type="match status" value="1"/>
</dbReference>
<dbReference type="InterPro" id="IPR038323">
    <property type="entry name" value="ArAE_1_C_sf"/>
</dbReference>
<dbReference type="Proteomes" id="UP001519343">
    <property type="component" value="Unassembled WGS sequence"/>
</dbReference>
<sequence>MKIGYRIFKTALGAPAAIFIAQTLNLEYFVSAGILTILSIQATRKKSIKSALDRLFSCFIGLLIGYCLFEWIGYAAYSMAVLLLIYIPILVRLKIQDGFVTGVVIILHLYLVKAISLPFIINELQLMGVGLGVGLIMNLYMPNIDKKLKEQHQKIEQNFSKILKEFAIYLRNGESTWDGKEWIETEDLLKQAKNMAMQKGENLLLRSNDDDYIYFEMREKQFYLLESMLPKISSMNQDTPHAKQMADFVENLSNHIHSGNTAHIFLEELEHLRGELRKVELPETYEKFEARAALFYVINEFERYLYIKQEFFSTSRDKENPSPQQQVQRTGT</sequence>
<name>A0ABS4GN22_9BACL</name>
<comment type="caution">
    <text evidence="8">The sequence shown here is derived from an EMBL/GenBank/DDBJ whole genome shotgun (WGS) entry which is preliminary data.</text>
</comment>
<dbReference type="EMBL" id="JAGGKT010000003">
    <property type="protein sequence ID" value="MBP1931676.1"/>
    <property type="molecule type" value="Genomic_DNA"/>
</dbReference>
<keyword evidence="4 6" id="KW-1133">Transmembrane helix</keyword>
<keyword evidence="5 6" id="KW-0472">Membrane</keyword>
<organism evidence="8 9">
    <name type="scientific">Ammoniphilus resinae</name>
    <dbReference type="NCBI Taxonomy" id="861532"/>
    <lineage>
        <taxon>Bacteria</taxon>
        <taxon>Bacillati</taxon>
        <taxon>Bacillota</taxon>
        <taxon>Bacilli</taxon>
        <taxon>Bacillales</taxon>
        <taxon>Paenibacillaceae</taxon>
        <taxon>Aneurinibacillus group</taxon>
        <taxon>Ammoniphilus</taxon>
    </lineage>
</organism>
<feature type="transmembrane region" description="Helical" evidence="6">
    <location>
        <begin position="51"/>
        <end position="68"/>
    </location>
</feature>
<keyword evidence="2" id="KW-1003">Cell membrane</keyword>